<protein>
    <submittedName>
        <fullName evidence="2">Uncharacterized protein</fullName>
    </submittedName>
</protein>
<keyword evidence="1" id="KW-1185">Reference proteome</keyword>
<dbReference type="AlphaFoldDB" id="A0A914Z6P2"/>
<evidence type="ECO:0000313" key="1">
    <source>
        <dbReference type="Proteomes" id="UP000887577"/>
    </source>
</evidence>
<dbReference type="WBParaSite" id="PSU_v2.g7577.t1">
    <property type="protein sequence ID" value="PSU_v2.g7577.t1"/>
    <property type="gene ID" value="PSU_v2.g7577"/>
</dbReference>
<reference evidence="2" key="1">
    <citation type="submission" date="2022-11" db="UniProtKB">
        <authorList>
            <consortium name="WormBaseParasite"/>
        </authorList>
    </citation>
    <scope>IDENTIFICATION</scope>
</reference>
<evidence type="ECO:0000313" key="2">
    <source>
        <dbReference type="WBParaSite" id="PSU_v2.g7577.t1"/>
    </source>
</evidence>
<proteinExistence type="predicted"/>
<name>A0A914Z6P2_9BILA</name>
<organism evidence="1 2">
    <name type="scientific">Panagrolaimus superbus</name>
    <dbReference type="NCBI Taxonomy" id="310955"/>
    <lineage>
        <taxon>Eukaryota</taxon>
        <taxon>Metazoa</taxon>
        <taxon>Ecdysozoa</taxon>
        <taxon>Nematoda</taxon>
        <taxon>Chromadorea</taxon>
        <taxon>Rhabditida</taxon>
        <taxon>Tylenchina</taxon>
        <taxon>Panagrolaimomorpha</taxon>
        <taxon>Panagrolaimoidea</taxon>
        <taxon>Panagrolaimidae</taxon>
        <taxon>Panagrolaimus</taxon>
    </lineage>
</organism>
<sequence>MRISTTKVMASKIILRQSSQFRTIGTSTENPRGFTPIGQEAPISDPFVKFYKYAQSYHGSSPPKVLITGGLGQLGRSLAAIMNEDI</sequence>
<dbReference type="Proteomes" id="UP000887577">
    <property type="component" value="Unplaced"/>
</dbReference>
<accession>A0A914Z6P2</accession>